<dbReference type="EMBL" id="QFXE01000017">
    <property type="protein sequence ID" value="RDH84177.1"/>
    <property type="molecule type" value="Genomic_DNA"/>
</dbReference>
<comment type="caution">
    <text evidence="1">The sequence shown here is derived from an EMBL/GenBank/DDBJ whole genome shotgun (WGS) entry which is preliminary data.</text>
</comment>
<evidence type="ECO:0000313" key="1">
    <source>
        <dbReference type="EMBL" id="RDH84177.1"/>
    </source>
</evidence>
<name>A0A370DIR0_9GAMM</name>
<sequence>MVKTNIGKSRKSPFYGKLAAWLLTGIALVAGGVLFSQQPAEAADVVVYKSPTCGCCKDWVSHMKENGYTVEVHNQRNMSSIKTELGVPRNMQSCHTAKVGGYIIEGHVPADVVARMLKEKPPIKGLAVPGMPMGSPGMEGPRKDPYNVVTIQENGKTTVYASRNQ</sequence>
<dbReference type="SUPFAM" id="SSF52833">
    <property type="entry name" value="Thioredoxin-like"/>
    <property type="match status" value="1"/>
</dbReference>
<dbReference type="Proteomes" id="UP000254771">
    <property type="component" value="Unassembled WGS sequence"/>
</dbReference>
<reference evidence="1 2" key="1">
    <citation type="journal article" date="2018" name="ISME J.">
        <title>Endosymbiont genomes yield clues of tubeworm success.</title>
        <authorList>
            <person name="Li Y."/>
            <person name="Liles M.R."/>
            <person name="Halanych K.M."/>
        </authorList>
    </citation>
    <scope>NUCLEOTIDE SEQUENCE [LARGE SCALE GENOMIC DNA]</scope>
    <source>
        <strain evidence="1">A1462</strain>
    </source>
</reference>
<dbReference type="AlphaFoldDB" id="A0A370DIR0"/>
<protein>
    <submittedName>
        <fullName evidence="1">CopG family transcriptional regulator</fullName>
    </submittedName>
</protein>
<dbReference type="InterPro" id="IPR036249">
    <property type="entry name" value="Thioredoxin-like_sf"/>
</dbReference>
<dbReference type="InterPro" id="IPR007332">
    <property type="entry name" value="DUF411"/>
</dbReference>
<proteinExistence type="predicted"/>
<keyword evidence="2" id="KW-1185">Reference proteome</keyword>
<dbReference type="Pfam" id="PF04214">
    <property type="entry name" value="DUF411"/>
    <property type="match status" value="1"/>
</dbReference>
<organism evidence="1 2">
    <name type="scientific">endosymbiont of Escarpia spicata</name>
    <dbReference type="NCBI Taxonomy" id="2200908"/>
    <lineage>
        <taxon>Bacteria</taxon>
        <taxon>Pseudomonadati</taxon>
        <taxon>Pseudomonadota</taxon>
        <taxon>Gammaproteobacteria</taxon>
        <taxon>sulfur-oxidizing symbionts</taxon>
    </lineage>
</organism>
<evidence type="ECO:0000313" key="2">
    <source>
        <dbReference type="Proteomes" id="UP000254771"/>
    </source>
</evidence>
<accession>A0A370DIR0</accession>
<gene>
    <name evidence="1" type="ORF">DIZ78_13140</name>
</gene>